<accession>A0ABU0ZTK2</accession>
<dbReference type="CDD" id="cd08946">
    <property type="entry name" value="SDR_e"/>
    <property type="match status" value="1"/>
</dbReference>
<keyword evidence="2" id="KW-0560">Oxidoreductase</keyword>
<keyword evidence="6" id="KW-1185">Reference proteome</keyword>
<comment type="similarity">
    <text evidence="1">Belongs to the NAD(P)-dependent epimerase/dehydratase family.</text>
</comment>
<evidence type="ECO:0000313" key="5">
    <source>
        <dbReference type="EMBL" id="MDQ7910361.1"/>
    </source>
</evidence>
<dbReference type="Pfam" id="PF01370">
    <property type="entry name" value="Epimerase"/>
    <property type="match status" value="1"/>
</dbReference>
<proteinExistence type="inferred from homology"/>
<dbReference type="PANTHER" id="PTHR43103:SF5">
    <property type="entry name" value="4-EPIMERASE, PUTATIVE (AFU_ORTHOLOGUE AFUA_7G00360)-RELATED"/>
    <property type="match status" value="1"/>
</dbReference>
<evidence type="ECO:0000259" key="4">
    <source>
        <dbReference type="Pfam" id="PF01370"/>
    </source>
</evidence>
<dbReference type="Proteomes" id="UP001230908">
    <property type="component" value="Unassembled WGS sequence"/>
</dbReference>
<protein>
    <submittedName>
        <fullName evidence="5">NAD(P)-dependent oxidoreductase</fullName>
    </submittedName>
</protein>
<evidence type="ECO:0000256" key="3">
    <source>
        <dbReference type="ARBA" id="ARBA00023027"/>
    </source>
</evidence>
<name>A0ABU0ZTK2_9ACTN</name>
<evidence type="ECO:0000256" key="1">
    <source>
        <dbReference type="ARBA" id="ARBA00007637"/>
    </source>
</evidence>
<dbReference type="SUPFAM" id="SSF51735">
    <property type="entry name" value="NAD(P)-binding Rossmann-fold domains"/>
    <property type="match status" value="1"/>
</dbReference>
<feature type="domain" description="NAD-dependent epimerase/dehydratase" evidence="4">
    <location>
        <begin position="4"/>
        <end position="226"/>
    </location>
</feature>
<dbReference type="EMBL" id="JAVHUY010000055">
    <property type="protein sequence ID" value="MDQ7910361.1"/>
    <property type="molecule type" value="Genomic_DNA"/>
</dbReference>
<reference evidence="5 6" key="1">
    <citation type="submission" date="2023-08" db="EMBL/GenBank/DDBJ databases">
        <title>Phytohabitans sansha sp. nov., isolated from marine sediment.</title>
        <authorList>
            <person name="Zhao Y."/>
            <person name="Yi K."/>
        </authorList>
    </citation>
    <scope>NUCLEOTIDE SEQUENCE [LARGE SCALE GENOMIC DNA]</scope>
    <source>
        <strain evidence="5 6">ZYX-F-186</strain>
    </source>
</reference>
<dbReference type="Gene3D" id="3.40.50.720">
    <property type="entry name" value="NAD(P)-binding Rossmann-like Domain"/>
    <property type="match status" value="1"/>
</dbReference>
<organism evidence="5 6">
    <name type="scientific">Phytohabitans maris</name>
    <dbReference type="NCBI Taxonomy" id="3071409"/>
    <lineage>
        <taxon>Bacteria</taxon>
        <taxon>Bacillati</taxon>
        <taxon>Actinomycetota</taxon>
        <taxon>Actinomycetes</taxon>
        <taxon>Micromonosporales</taxon>
        <taxon>Micromonosporaceae</taxon>
    </lineage>
</organism>
<sequence length="286" mass="30711">MRLAVTGSSGTLGRATVDRLRADGHDVLGLDLAGPQGSDFTRVDLTDYGQALDALLGVTARHTGLDALVHLAAIPVNGLVPDATTFHTNMTVSFNVFHAALRAGITTIVYASSITALGFPFDEPPAYLPLDEASEPRANNTYGLVKVLEEAMAAQLVRWRPELSMRALRFTNVTGPGEYRPFAERGHDPTYRRVLLWSYVDARDAAAAVALALGAARPGFRAYNIAASDTGLTIPSADLVAAAFPDVPLRKRLGTHETLMSIDKARAELGYEPVHLWRAELGLPPN</sequence>
<dbReference type="InterPro" id="IPR036291">
    <property type="entry name" value="NAD(P)-bd_dom_sf"/>
</dbReference>
<keyword evidence="3" id="KW-0520">NAD</keyword>
<evidence type="ECO:0000313" key="6">
    <source>
        <dbReference type="Proteomes" id="UP001230908"/>
    </source>
</evidence>
<gene>
    <name evidence="5" type="ORF">RB614_38295</name>
</gene>
<comment type="caution">
    <text evidence="5">The sequence shown here is derived from an EMBL/GenBank/DDBJ whole genome shotgun (WGS) entry which is preliminary data.</text>
</comment>
<dbReference type="InterPro" id="IPR001509">
    <property type="entry name" value="Epimerase_deHydtase"/>
</dbReference>
<dbReference type="RefSeq" id="WP_308717611.1">
    <property type="nucleotide sequence ID" value="NZ_JAVHUY010000055.1"/>
</dbReference>
<evidence type="ECO:0000256" key="2">
    <source>
        <dbReference type="ARBA" id="ARBA00023002"/>
    </source>
</evidence>
<dbReference type="PANTHER" id="PTHR43103">
    <property type="entry name" value="NUCLEOSIDE-DIPHOSPHATE-SUGAR EPIMERASE"/>
    <property type="match status" value="1"/>
</dbReference>